<proteinExistence type="predicted"/>
<keyword evidence="2" id="KW-1185">Reference proteome</keyword>
<sequence>MEAFRVQPLNAIGALQYRGNLAMILASSETADGLGNDKFAPELATSTEEPVRQDVSQQVALRLCFDIFLYLFFLRGRDVPDGRGVQSSFNADE</sequence>
<dbReference type="EMBL" id="JANPWB010000011">
    <property type="protein sequence ID" value="KAJ1122018.1"/>
    <property type="molecule type" value="Genomic_DNA"/>
</dbReference>
<dbReference type="Proteomes" id="UP001066276">
    <property type="component" value="Chromosome 7"/>
</dbReference>
<evidence type="ECO:0000313" key="2">
    <source>
        <dbReference type="Proteomes" id="UP001066276"/>
    </source>
</evidence>
<reference evidence="1" key="1">
    <citation type="journal article" date="2022" name="bioRxiv">
        <title>Sequencing and chromosome-scale assembly of the giantPleurodeles waltlgenome.</title>
        <authorList>
            <person name="Brown T."/>
            <person name="Elewa A."/>
            <person name="Iarovenko S."/>
            <person name="Subramanian E."/>
            <person name="Araus A.J."/>
            <person name="Petzold A."/>
            <person name="Susuki M."/>
            <person name="Suzuki K.-i.T."/>
            <person name="Hayashi T."/>
            <person name="Toyoda A."/>
            <person name="Oliveira C."/>
            <person name="Osipova E."/>
            <person name="Leigh N.D."/>
            <person name="Simon A."/>
            <person name="Yun M.H."/>
        </authorList>
    </citation>
    <scope>NUCLEOTIDE SEQUENCE</scope>
    <source>
        <strain evidence="1">20211129_DDA</strain>
        <tissue evidence="1">Liver</tissue>
    </source>
</reference>
<organism evidence="1 2">
    <name type="scientific">Pleurodeles waltl</name>
    <name type="common">Iberian ribbed newt</name>
    <dbReference type="NCBI Taxonomy" id="8319"/>
    <lineage>
        <taxon>Eukaryota</taxon>
        <taxon>Metazoa</taxon>
        <taxon>Chordata</taxon>
        <taxon>Craniata</taxon>
        <taxon>Vertebrata</taxon>
        <taxon>Euteleostomi</taxon>
        <taxon>Amphibia</taxon>
        <taxon>Batrachia</taxon>
        <taxon>Caudata</taxon>
        <taxon>Salamandroidea</taxon>
        <taxon>Salamandridae</taxon>
        <taxon>Pleurodelinae</taxon>
        <taxon>Pleurodeles</taxon>
    </lineage>
</organism>
<name>A0AAV7P144_PLEWA</name>
<protein>
    <submittedName>
        <fullName evidence="1">Uncharacterized protein</fullName>
    </submittedName>
</protein>
<dbReference type="AlphaFoldDB" id="A0AAV7P144"/>
<comment type="caution">
    <text evidence="1">The sequence shown here is derived from an EMBL/GenBank/DDBJ whole genome shotgun (WGS) entry which is preliminary data.</text>
</comment>
<accession>A0AAV7P144</accession>
<evidence type="ECO:0000313" key="1">
    <source>
        <dbReference type="EMBL" id="KAJ1122018.1"/>
    </source>
</evidence>
<gene>
    <name evidence="1" type="ORF">NDU88_000524</name>
</gene>